<protein>
    <submittedName>
        <fullName evidence="1">Uncharacterized protein</fullName>
    </submittedName>
</protein>
<dbReference type="PANTHER" id="PTHR35046:SF9">
    <property type="entry name" value="RNA-DIRECTED DNA POLYMERASE"/>
    <property type="match status" value="1"/>
</dbReference>
<reference evidence="1" key="1">
    <citation type="submission" date="2018-05" db="EMBL/GenBank/DDBJ databases">
        <title>Draft genome of Mucuna pruriens seed.</title>
        <authorList>
            <person name="Nnadi N.E."/>
            <person name="Vos R."/>
            <person name="Hasami M.H."/>
            <person name="Devisetty U.K."/>
            <person name="Aguiy J.C."/>
        </authorList>
    </citation>
    <scope>NUCLEOTIDE SEQUENCE [LARGE SCALE GENOMIC DNA]</scope>
    <source>
        <strain evidence="1">JCA_2017</strain>
    </source>
</reference>
<evidence type="ECO:0000313" key="1">
    <source>
        <dbReference type="EMBL" id="RDY05593.1"/>
    </source>
</evidence>
<gene>
    <name evidence="1" type="ORF">CR513_10537</name>
</gene>
<proteinExistence type="predicted"/>
<dbReference type="PANTHER" id="PTHR35046">
    <property type="entry name" value="ZINC KNUCKLE (CCHC-TYPE) FAMILY PROTEIN"/>
    <property type="match status" value="1"/>
</dbReference>
<comment type="caution">
    <text evidence="1">The sequence shown here is derived from an EMBL/GenBank/DDBJ whole genome shotgun (WGS) entry which is preliminary data.</text>
</comment>
<feature type="non-terminal residue" evidence="1">
    <location>
        <position position="1"/>
    </location>
</feature>
<name>A0A371HS46_MUCPR</name>
<accession>A0A371HS46</accession>
<sequence length="137" mass="15699">MEQCEHIFHTRCLVQGKVCNMIIDGRSYTNVASTILVEKINLQTTKNPRPYKLQWLSNIGEVKVDKHVSMPFDIGNYNDEVLCDMVPMEVAHILLGRPCQFDHTMGISILKITLAPLSPKQVFVDQIKMRKARESEK</sequence>
<evidence type="ECO:0000313" key="2">
    <source>
        <dbReference type="Proteomes" id="UP000257109"/>
    </source>
</evidence>
<dbReference type="CDD" id="cd00303">
    <property type="entry name" value="retropepsin_like"/>
    <property type="match status" value="1"/>
</dbReference>
<dbReference type="InterPro" id="IPR021109">
    <property type="entry name" value="Peptidase_aspartic_dom_sf"/>
</dbReference>
<keyword evidence="2" id="KW-1185">Reference proteome</keyword>
<dbReference type="AlphaFoldDB" id="A0A371HS46"/>
<dbReference type="Proteomes" id="UP000257109">
    <property type="component" value="Unassembled WGS sequence"/>
</dbReference>
<dbReference type="EMBL" id="QJKJ01001846">
    <property type="protein sequence ID" value="RDY05593.1"/>
    <property type="molecule type" value="Genomic_DNA"/>
</dbReference>
<dbReference type="Gene3D" id="2.40.70.10">
    <property type="entry name" value="Acid Proteases"/>
    <property type="match status" value="1"/>
</dbReference>
<dbReference type="OrthoDB" id="1747743at2759"/>
<organism evidence="1 2">
    <name type="scientific">Mucuna pruriens</name>
    <name type="common">Velvet bean</name>
    <name type="synonym">Dolichos pruriens</name>
    <dbReference type="NCBI Taxonomy" id="157652"/>
    <lineage>
        <taxon>Eukaryota</taxon>
        <taxon>Viridiplantae</taxon>
        <taxon>Streptophyta</taxon>
        <taxon>Embryophyta</taxon>
        <taxon>Tracheophyta</taxon>
        <taxon>Spermatophyta</taxon>
        <taxon>Magnoliopsida</taxon>
        <taxon>eudicotyledons</taxon>
        <taxon>Gunneridae</taxon>
        <taxon>Pentapetalae</taxon>
        <taxon>rosids</taxon>
        <taxon>fabids</taxon>
        <taxon>Fabales</taxon>
        <taxon>Fabaceae</taxon>
        <taxon>Papilionoideae</taxon>
        <taxon>50 kb inversion clade</taxon>
        <taxon>NPAAA clade</taxon>
        <taxon>indigoferoid/millettioid clade</taxon>
        <taxon>Phaseoleae</taxon>
        <taxon>Mucuna</taxon>
    </lineage>
</organism>